<dbReference type="GO" id="GO:0005506">
    <property type="term" value="F:iron ion binding"/>
    <property type="evidence" value="ECO:0007669"/>
    <property type="project" value="InterPro"/>
</dbReference>
<evidence type="ECO:0000256" key="1">
    <source>
        <dbReference type="ARBA" id="ARBA00001971"/>
    </source>
</evidence>
<accession>A0A067PK75</accession>
<comment type="similarity">
    <text evidence="2">Belongs to the cytochrome P450 family.</text>
</comment>
<keyword evidence="6" id="KW-0408">Iron</keyword>
<dbReference type="InParanoid" id="A0A067PK75"/>
<keyword evidence="9" id="KW-1185">Reference proteome</keyword>
<dbReference type="InterPro" id="IPR036396">
    <property type="entry name" value="Cyt_P450_sf"/>
</dbReference>
<organism evidence="8 9">
    <name type="scientific">Jaapia argillacea MUCL 33604</name>
    <dbReference type="NCBI Taxonomy" id="933084"/>
    <lineage>
        <taxon>Eukaryota</taxon>
        <taxon>Fungi</taxon>
        <taxon>Dikarya</taxon>
        <taxon>Basidiomycota</taxon>
        <taxon>Agaricomycotina</taxon>
        <taxon>Agaricomycetes</taxon>
        <taxon>Agaricomycetidae</taxon>
        <taxon>Jaapiales</taxon>
        <taxon>Jaapiaceae</taxon>
        <taxon>Jaapia</taxon>
    </lineage>
</organism>
<protein>
    <recommendedName>
        <fullName evidence="10">Cytochrome P450</fullName>
    </recommendedName>
</protein>
<dbReference type="PANTHER" id="PTHR24287:SF1">
    <property type="entry name" value="P450, PUTATIVE (EUROFUNG)-RELATED"/>
    <property type="match status" value="1"/>
</dbReference>
<evidence type="ECO:0000313" key="9">
    <source>
        <dbReference type="Proteomes" id="UP000027265"/>
    </source>
</evidence>
<dbReference type="AlphaFoldDB" id="A0A067PK75"/>
<dbReference type="STRING" id="933084.A0A067PK75"/>
<dbReference type="PANTHER" id="PTHR24287">
    <property type="entry name" value="P450, PUTATIVE (EUROFUNG)-RELATED"/>
    <property type="match status" value="1"/>
</dbReference>
<reference evidence="9" key="1">
    <citation type="journal article" date="2014" name="Proc. Natl. Acad. Sci. U.S.A.">
        <title>Extensive sampling of basidiomycete genomes demonstrates inadequacy of the white-rot/brown-rot paradigm for wood decay fungi.</title>
        <authorList>
            <person name="Riley R."/>
            <person name="Salamov A.A."/>
            <person name="Brown D.W."/>
            <person name="Nagy L.G."/>
            <person name="Floudas D."/>
            <person name="Held B.W."/>
            <person name="Levasseur A."/>
            <person name="Lombard V."/>
            <person name="Morin E."/>
            <person name="Otillar R."/>
            <person name="Lindquist E.A."/>
            <person name="Sun H."/>
            <person name="LaButti K.M."/>
            <person name="Schmutz J."/>
            <person name="Jabbour D."/>
            <person name="Luo H."/>
            <person name="Baker S.E."/>
            <person name="Pisabarro A.G."/>
            <person name="Walton J.D."/>
            <person name="Blanchette R.A."/>
            <person name="Henrissat B."/>
            <person name="Martin F."/>
            <person name="Cullen D."/>
            <person name="Hibbett D.S."/>
            <person name="Grigoriev I.V."/>
        </authorList>
    </citation>
    <scope>NUCLEOTIDE SEQUENCE [LARGE SCALE GENOMIC DNA]</scope>
    <source>
        <strain evidence="9">MUCL 33604</strain>
    </source>
</reference>
<dbReference type="Proteomes" id="UP000027265">
    <property type="component" value="Unassembled WGS sequence"/>
</dbReference>
<evidence type="ECO:0000256" key="4">
    <source>
        <dbReference type="ARBA" id="ARBA00022723"/>
    </source>
</evidence>
<dbReference type="GO" id="GO:0004497">
    <property type="term" value="F:monooxygenase activity"/>
    <property type="evidence" value="ECO:0007669"/>
    <property type="project" value="UniProtKB-KW"/>
</dbReference>
<dbReference type="EMBL" id="KL197725">
    <property type="protein sequence ID" value="KDQ55308.1"/>
    <property type="molecule type" value="Genomic_DNA"/>
</dbReference>
<evidence type="ECO:0000256" key="3">
    <source>
        <dbReference type="ARBA" id="ARBA00022617"/>
    </source>
</evidence>
<dbReference type="GO" id="GO:0016705">
    <property type="term" value="F:oxidoreductase activity, acting on paired donors, with incorporation or reduction of molecular oxygen"/>
    <property type="evidence" value="ECO:0007669"/>
    <property type="project" value="InterPro"/>
</dbReference>
<sequence>MIAGRNTLNCSDINLRNLSLSHASSCPHQAPFRDSGLRRARRRPTFDDIREMRYLRAVLNETLRLFPVVPFNIRESVNATTFPSPDPSLKPIYIPATTSILDASQNRFIGRRRYDPSIPSLKQNFQNRILSPAEEFDPECFIGTRVKKYLTPTPFIFLPCNAGPRIRLGQQFEYNEMSCFLIRLFQAFSSIALSPSSHFPGTLPPPEWSSAKGRMSIERIWPKSHLTMYLFTWGVMGEYGGSEGRLRRMGCERGHWDLVQYIYHYLHEIRVHGMIVRV</sequence>
<name>A0A067PK75_9AGAM</name>
<keyword evidence="7" id="KW-0503">Monooxygenase</keyword>
<dbReference type="SUPFAM" id="SSF48264">
    <property type="entry name" value="Cytochrome P450"/>
    <property type="match status" value="1"/>
</dbReference>
<evidence type="ECO:0000256" key="5">
    <source>
        <dbReference type="ARBA" id="ARBA00023002"/>
    </source>
</evidence>
<dbReference type="InterPro" id="IPR047146">
    <property type="entry name" value="Cyt_P450_E_CYP52_fungi"/>
</dbReference>
<evidence type="ECO:0000313" key="8">
    <source>
        <dbReference type="EMBL" id="KDQ55308.1"/>
    </source>
</evidence>
<gene>
    <name evidence="8" type="ORF">JAAARDRAFT_333277</name>
</gene>
<dbReference type="Pfam" id="PF00067">
    <property type="entry name" value="p450"/>
    <property type="match status" value="1"/>
</dbReference>
<keyword evidence="4" id="KW-0479">Metal-binding</keyword>
<keyword evidence="3" id="KW-0349">Heme</keyword>
<dbReference type="HOGENOM" id="CLU_1001383_0_0_1"/>
<keyword evidence="5" id="KW-0560">Oxidoreductase</keyword>
<evidence type="ECO:0008006" key="10">
    <source>
        <dbReference type="Google" id="ProtNLM"/>
    </source>
</evidence>
<proteinExistence type="inferred from homology"/>
<dbReference type="OrthoDB" id="1470350at2759"/>
<dbReference type="Gene3D" id="1.10.630.10">
    <property type="entry name" value="Cytochrome P450"/>
    <property type="match status" value="1"/>
</dbReference>
<evidence type="ECO:0000256" key="2">
    <source>
        <dbReference type="ARBA" id="ARBA00010617"/>
    </source>
</evidence>
<dbReference type="InterPro" id="IPR001128">
    <property type="entry name" value="Cyt_P450"/>
</dbReference>
<evidence type="ECO:0000256" key="6">
    <source>
        <dbReference type="ARBA" id="ARBA00023004"/>
    </source>
</evidence>
<evidence type="ECO:0000256" key="7">
    <source>
        <dbReference type="ARBA" id="ARBA00023033"/>
    </source>
</evidence>
<comment type="cofactor">
    <cofactor evidence="1">
        <name>heme</name>
        <dbReference type="ChEBI" id="CHEBI:30413"/>
    </cofactor>
</comment>
<dbReference type="GO" id="GO:0020037">
    <property type="term" value="F:heme binding"/>
    <property type="evidence" value="ECO:0007669"/>
    <property type="project" value="InterPro"/>
</dbReference>